<dbReference type="GO" id="GO:0032196">
    <property type="term" value="P:transposition"/>
    <property type="evidence" value="ECO:0007669"/>
    <property type="project" value="UniProtKB-KW"/>
</dbReference>
<dbReference type="Pfam" id="PF13613">
    <property type="entry name" value="HTH_Tnp_4"/>
    <property type="match status" value="1"/>
</dbReference>
<evidence type="ECO:0000256" key="6">
    <source>
        <dbReference type="ARBA" id="ARBA00023172"/>
    </source>
</evidence>
<comment type="cofactor">
    <cofactor evidence="1">
        <name>a divalent metal cation</name>
        <dbReference type="ChEBI" id="CHEBI:60240"/>
    </cofactor>
</comment>
<dbReference type="InterPro" id="IPR027805">
    <property type="entry name" value="Transposase_HTH_dom"/>
</dbReference>
<dbReference type="InterPro" id="IPR047959">
    <property type="entry name" value="Transpos_IS5"/>
</dbReference>
<evidence type="ECO:0000259" key="8">
    <source>
        <dbReference type="Pfam" id="PF13613"/>
    </source>
</evidence>
<comment type="similarity">
    <text evidence="2">Belongs to the transposase 11 family.</text>
</comment>
<reference evidence="9" key="1">
    <citation type="submission" date="2010-04" db="EMBL/GenBank/DDBJ databases">
        <title>Identification and analysis of IS elements in the genome of the obligate intracellular amoeba symbiont 'Candidatus Amoebophilus asiaticus'.</title>
        <authorList>
            <person name="Schmitz-Esser S."/>
            <person name="Penz T."/>
            <person name="Spang A."/>
            <person name="Wagner M."/>
            <person name="Horn M."/>
        </authorList>
    </citation>
    <scope>NUCLEOTIDE SEQUENCE</scope>
    <source>
        <strain evidence="9">EIDS3</strain>
    </source>
</reference>
<keyword evidence="3" id="KW-0815">Transposition</keyword>
<dbReference type="EMBL" id="HM159374">
    <property type="protein sequence ID" value="ADL32105.1"/>
    <property type="molecule type" value="Genomic_DNA"/>
</dbReference>
<evidence type="ECO:0000259" key="7">
    <source>
        <dbReference type="Pfam" id="PF13359"/>
    </source>
</evidence>
<sequence length="240" mass="28269">MKYEQTKELEEEKFRRLTGIKRPTFDKMIAILNQANIQKRTRGVRKHKLCMEDQLLMALEYLREYRTYFHIAQSYGISESSAYKGIKWIENTLIKHPAFALPGRKALRKSECGYEVILIDATESPIERPKKKQRYYYSGKKKRHTLKTQLVVDKQTRAIICSSFTNGKRHDFRLFKESKVRINQQIEVIADTGYQGLNKLHAKTKLPKKRTRKHPLTKQERRSNALLASQRVLNENVIAM</sequence>
<accession>D9ZNB8</accession>
<protein>
    <submittedName>
        <fullName evidence="9">Transposase</fullName>
    </submittedName>
</protein>
<evidence type="ECO:0000256" key="3">
    <source>
        <dbReference type="ARBA" id="ARBA00022578"/>
    </source>
</evidence>
<evidence type="ECO:0000256" key="5">
    <source>
        <dbReference type="ARBA" id="ARBA00023125"/>
    </source>
</evidence>
<evidence type="ECO:0000256" key="4">
    <source>
        <dbReference type="ARBA" id="ARBA00022723"/>
    </source>
</evidence>
<organism evidence="9">
    <name type="scientific">Candidatus Amoebophilus asiaticus</name>
    <dbReference type="NCBI Taxonomy" id="281120"/>
    <lineage>
        <taxon>Bacteria</taxon>
        <taxon>Pseudomonadati</taxon>
        <taxon>Bacteroidota</taxon>
        <taxon>Cytophagia</taxon>
        <taxon>Cytophagales</taxon>
        <taxon>Amoebophilaceae</taxon>
        <taxon>Candidatus Amoebophilus</taxon>
    </lineage>
</organism>
<dbReference type="NCBIfam" id="NF033581">
    <property type="entry name" value="transpos_IS5_4"/>
    <property type="match status" value="1"/>
</dbReference>
<dbReference type="GO" id="GO:0046872">
    <property type="term" value="F:metal ion binding"/>
    <property type="evidence" value="ECO:0007669"/>
    <property type="project" value="UniProtKB-KW"/>
</dbReference>
<dbReference type="GO" id="GO:0003677">
    <property type="term" value="F:DNA binding"/>
    <property type="evidence" value="ECO:0007669"/>
    <property type="project" value="UniProtKB-KW"/>
</dbReference>
<evidence type="ECO:0000256" key="1">
    <source>
        <dbReference type="ARBA" id="ARBA00001968"/>
    </source>
</evidence>
<dbReference type="AlphaFoldDB" id="D9ZNB8"/>
<proteinExistence type="inferred from homology"/>
<feature type="non-terminal residue" evidence="9">
    <location>
        <position position="240"/>
    </location>
</feature>
<feature type="domain" description="Transposase Helix-turn-helix" evidence="8">
    <location>
        <begin position="47"/>
        <end position="97"/>
    </location>
</feature>
<dbReference type="Pfam" id="PF13359">
    <property type="entry name" value="DDE_Tnp_4"/>
    <property type="match status" value="1"/>
</dbReference>
<keyword evidence="4" id="KW-0479">Metal-binding</keyword>
<evidence type="ECO:0000256" key="2">
    <source>
        <dbReference type="ARBA" id="ARBA00010075"/>
    </source>
</evidence>
<feature type="domain" description="DDE Tnp4" evidence="7">
    <location>
        <begin position="119"/>
        <end position="239"/>
    </location>
</feature>
<keyword evidence="5" id="KW-0238">DNA-binding</keyword>
<evidence type="ECO:0000313" key="9">
    <source>
        <dbReference type="EMBL" id="ADL32105.1"/>
    </source>
</evidence>
<dbReference type="GO" id="GO:0006310">
    <property type="term" value="P:DNA recombination"/>
    <property type="evidence" value="ECO:0007669"/>
    <property type="project" value="UniProtKB-KW"/>
</dbReference>
<keyword evidence="6" id="KW-0233">DNA recombination</keyword>
<name>D9ZNB8_9BACT</name>
<dbReference type="InterPro" id="IPR027806">
    <property type="entry name" value="HARBI1_dom"/>
</dbReference>